<dbReference type="RefSeq" id="WP_258845893.1">
    <property type="nucleotide sequence ID" value="NZ_JANUGX010000014.1"/>
</dbReference>
<proteinExistence type="predicted"/>
<keyword evidence="2" id="KW-1185">Reference proteome</keyword>
<comment type="caution">
    <text evidence="1">The sequence shown here is derived from an EMBL/GenBank/DDBJ whole genome shotgun (WGS) entry which is preliminary data.</text>
</comment>
<dbReference type="EMBL" id="JANUGX010000014">
    <property type="protein sequence ID" value="MCS0590117.1"/>
    <property type="molecule type" value="Genomic_DNA"/>
</dbReference>
<evidence type="ECO:0000313" key="1">
    <source>
        <dbReference type="EMBL" id="MCS0590117.1"/>
    </source>
</evidence>
<organism evidence="1 2">
    <name type="scientific">Massilia norwichensis</name>
    <dbReference type="NCBI Taxonomy" id="1442366"/>
    <lineage>
        <taxon>Bacteria</taxon>
        <taxon>Pseudomonadati</taxon>
        <taxon>Pseudomonadota</taxon>
        <taxon>Betaproteobacteria</taxon>
        <taxon>Burkholderiales</taxon>
        <taxon>Oxalobacteraceae</taxon>
        <taxon>Telluria group</taxon>
        <taxon>Massilia</taxon>
    </lineage>
</organism>
<accession>A0ABT2A7G9</accession>
<gene>
    <name evidence="1" type="ORF">NX782_13000</name>
</gene>
<protein>
    <recommendedName>
        <fullName evidence="3">Zinc-dependent peptidase</fullName>
    </recommendedName>
</protein>
<evidence type="ECO:0000313" key="2">
    <source>
        <dbReference type="Proteomes" id="UP001205560"/>
    </source>
</evidence>
<evidence type="ECO:0008006" key="3">
    <source>
        <dbReference type="Google" id="ProtNLM"/>
    </source>
</evidence>
<sequence length="324" mass="34776">MIIAPDPQAWKARQRLPLHERILALPPEVCDLVRQVNLASNLDALPVPVAPTPALRRELGDAIAGMPAVVRGLVDPLLLGVCLGHGLGSSGITDIVADAEGRILGCVVLLDIGMLGPHGANSWASWKENLPFLPDGDFTLSATIATPAQDTRSGAMQYLLLHEFGHVLSAGYSFLPAWWAPVPDQAFAWLDLSWGVDADGRFLPLSGSDFELRGMVDFYGKHKLDGDALVTACAGLEQSDFSSLYGATNPYDDFAECFASYVHGELLGKPQVLEVLAGGQAVAQLEHFWRSPRSLAKRRFMELLLDVEAELTSEAGSVPEALAA</sequence>
<name>A0ABT2A7G9_9BURK</name>
<reference evidence="1 2" key="1">
    <citation type="submission" date="2022-08" db="EMBL/GenBank/DDBJ databases">
        <title>Reclassification of Massilia species as members of the genera Telluria, Duganella, Pseudoduganella, Mokoshia gen. nov. and Zemynaea gen. nov. using orthogonal and non-orthogonal genome-based approaches.</title>
        <authorList>
            <person name="Bowman J.P."/>
        </authorList>
    </citation>
    <scope>NUCLEOTIDE SEQUENCE [LARGE SCALE GENOMIC DNA]</scope>
    <source>
        <strain evidence="1 2">LMG 28164</strain>
    </source>
</reference>
<dbReference type="Proteomes" id="UP001205560">
    <property type="component" value="Unassembled WGS sequence"/>
</dbReference>